<keyword evidence="3" id="KW-1185">Reference proteome</keyword>
<proteinExistence type="predicted"/>
<dbReference type="RefSeq" id="WP_031179672.1">
    <property type="nucleotide sequence ID" value="NZ_CP032229.1"/>
</dbReference>
<dbReference type="GeneID" id="300099025"/>
<accession>A0A4P6TUJ4</accession>
<dbReference type="EMBL" id="CP032229">
    <property type="protein sequence ID" value="QBJ90393.1"/>
    <property type="molecule type" value="Genomic_DNA"/>
</dbReference>
<sequence length="102" mass="11027">MRYRLTFVAGLAVGYVLGARAGQQRYEQIKKAARGIAQNPAVRNSAETAAQQGKVYAGKALHTVSEKVGDHVPESFTDRVRARLGRGGHGRPAEDDWGTSHP</sequence>
<dbReference type="STRING" id="73044.GCA_000725795_00836"/>
<reference evidence="2 3" key="1">
    <citation type="submission" date="2018-08" db="EMBL/GenBank/DDBJ databases">
        <title>The complete genome sequence of Streptomyces seoulensis, a pioneer strain for nickel superoxide dismutase discovery.</title>
        <authorList>
            <person name="Shin J."/>
            <person name="Lee J.-S."/>
            <person name="Lee E.-J."/>
            <person name="Youn H.-D."/>
        </authorList>
    </citation>
    <scope>NUCLEOTIDE SEQUENCE [LARGE SCALE GENOMIC DNA]</scope>
    <source>
        <strain evidence="2 3">KCTC 9819</strain>
    </source>
</reference>
<dbReference type="OrthoDB" id="5125216at2"/>
<feature type="region of interest" description="Disordered" evidence="1">
    <location>
        <begin position="79"/>
        <end position="102"/>
    </location>
</feature>
<dbReference type="AlphaFoldDB" id="A0A4P6TUJ4"/>
<evidence type="ECO:0000256" key="1">
    <source>
        <dbReference type="SAM" id="MobiDB-lite"/>
    </source>
</evidence>
<evidence type="ECO:0000313" key="2">
    <source>
        <dbReference type="EMBL" id="QBJ90393.1"/>
    </source>
</evidence>
<evidence type="ECO:0000313" key="3">
    <source>
        <dbReference type="Proteomes" id="UP000292547"/>
    </source>
</evidence>
<organism evidence="2 3">
    <name type="scientific">Streptomyces seoulensis</name>
    <dbReference type="NCBI Taxonomy" id="73044"/>
    <lineage>
        <taxon>Bacteria</taxon>
        <taxon>Bacillati</taxon>
        <taxon>Actinomycetota</taxon>
        <taxon>Actinomycetes</taxon>
        <taxon>Kitasatosporales</taxon>
        <taxon>Streptomycetaceae</taxon>
        <taxon>Streptomyces</taxon>
    </lineage>
</organism>
<dbReference type="Proteomes" id="UP000292547">
    <property type="component" value="Chromosome"/>
</dbReference>
<dbReference type="KEGG" id="sseo:D0Z67_08780"/>
<gene>
    <name evidence="2" type="ORF">D0Z67_08780</name>
</gene>
<name>A0A4P6TUJ4_STRSO</name>
<protein>
    <submittedName>
        <fullName evidence="2">YtxH domain-containing protein</fullName>
    </submittedName>
</protein>